<accession>A0A815U3P6</accession>
<dbReference type="EMBL" id="CAJNOG010002589">
    <property type="protein sequence ID" value="CAF1511078.1"/>
    <property type="molecule type" value="Genomic_DNA"/>
</dbReference>
<evidence type="ECO:0000313" key="2">
    <source>
        <dbReference type="EMBL" id="CAF1511078.1"/>
    </source>
</evidence>
<protein>
    <submittedName>
        <fullName evidence="2">Uncharacterized protein</fullName>
    </submittedName>
</protein>
<gene>
    <name evidence="2" type="ORF">JYZ213_LOCUS44035</name>
</gene>
<organism evidence="2 3">
    <name type="scientific">Adineta steineri</name>
    <dbReference type="NCBI Taxonomy" id="433720"/>
    <lineage>
        <taxon>Eukaryota</taxon>
        <taxon>Metazoa</taxon>
        <taxon>Spiralia</taxon>
        <taxon>Gnathifera</taxon>
        <taxon>Rotifera</taxon>
        <taxon>Eurotatoria</taxon>
        <taxon>Bdelloidea</taxon>
        <taxon>Adinetida</taxon>
        <taxon>Adinetidae</taxon>
        <taxon>Adineta</taxon>
    </lineage>
</organism>
<name>A0A815U3P6_9BILA</name>
<dbReference type="Proteomes" id="UP000663845">
    <property type="component" value="Unassembled WGS sequence"/>
</dbReference>
<feature type="region of interest" description="Disordered" evidence="1">
    <location>
        <begin position="1"/>
        <end position="22"/>
    </location>
</feature>
<proteinExistence type="predicted"/>
<reference evidence="2" key="1">
    <citation type="submission" date="2021-02" db="EMBL/GenBank/DDBJ databases">
        <authorList>
            <person name="Nowell W R."/>
        </authorList>
    </citation>
    <scope>NUCLEOTIDE SEQUENCE</scope>
</reference>
<evidence type="ECO:0000313" key="3">
    <source>
        <dbReference type="Proteomes" id="UP000663845"/>
    </source>
</evidence>
<dbReference type="AlphaFoldDB" id="A0A815U3P6"/>
<sequence length="1035" mass="119693">MKRTLKSKYHVSCTQNKSSRKRGKISIPLNELIAAVSHLGNKISELDKDKKWRSYMKRTLKSKYHVSCTQNQSSKKRGKISIPLNELITAVSHLGNNISELDKDKKWRSCNSLWSQVAADLATRLPIHNDLRVRKYIYTIWYRESAKLRSHFTKNPLPPPTKIAIVKELSCIPSLTKVRTRSKESNSAGTNGNTIEHQQHLIEFTYEEWRNIYKKEVKSHDMDSSWTDVFYDKLVDSKLITCSIVFTYSKLRQLYTRKMNSPLFKCNAHCPNSSCPLTLKIKMVQLASPNRSVFFRVEIFGTPRHDDPLEINQRHVKGDKRAQMAKTAKEQGILATYEKNLLNANNELLKCNNYTEVPTTQVITTAVKQQSDEMCLDKNIFVELEMMLFSMRESDKDSHLQNKGFIQVFQIWPFQVIFYTEAQLLQYIEYCSSTRESCIHIDATGSVVKQIPNQRKPYLYLICFKDGKGACNLLPLAGALLVDHSAASIENWLNIVRRGISAIKNGRFTRPSCIVIDFSPALLNAALLSINNTSIQSYLQWCFYTIQKKYSMAQLNLISCIRFCCAHVMNAFGRSLSKLKLKKHVRRKAMQVFSILLNCNEMDQCYDLIGLIIWIFGSNELDTTEQVLDQVIKAGADYLPEFEEFFEDDSITKGDNLIEQELAELDDIFLSSQPILHRSAFTKLARERSPILSKIIDESKGNKEKDIKNPLFSKELVKIFYKWIAYLPIFTGLMYQFQDRFPETSTISRDFLRLQDTSQISREFRDFGRLQAGADYLPEFEEFFEDDSITKGDNLIEQELAELDDIFLSSQPILHQSAFTKLARERSPILSKIIDESKGNKEKDIKNPLFSKELVKIFYKWIAYLPIFTGLMYQFQDRYASDSTHDVHSKTLSGGRVSNAPIESFFKILKHSILRQQTNLRPGEFLLKLYSTTNARLKANQLNIQQTGSKKRGRRKKQQVDQVDRTLLMEQWKKQGTEIASRGVYFSKYVEQKLVPGDIRSRLREKLQMRQDRLDDVEGSDNMAYISTMDTPFEE</sequence>
<evidence type="ECO:0000256" key="1">
    <source>
        <dbReference type="SAM" id="MobiDB-lite"/>
    </source>
</evidence>
<comment type="caution">
    <text evidence="2">The sequence shown here is derived from an EMBL/GenBank/DDBJ whole genome shotgun (WGS) entry which is preliminary data.</text>
</comment>